<dbReference type="PANTHER" id="PTHR10237">
    <property type="entry name" value="DEFORMED EPIDERMAL AUTOREGULATORY FACTOR 1 HOMOLOG SUPPRESSIN"/>
    <property type="match status" value="1"/>
</dbReference>
<protein>
    <recommendedName>
        <fullName evidence="5">MYND-type domain-containing protein</fullName>
    </recommendedName>
</protein>
<evidence type="ECO:0000256" key="1">
    <source>
        <dbReference type="ARBA" id="ARBA00022723"/>
    </source>
</evidence>
<dbReference type="InterPro" id="IPR024119">
    <property type="entry name" value="TF_DEAF-1"/>
</dbReference>
<dbReference type="EMBL" id="CAJMWY010003370">
    <property type="protein sequence ID" value="CAE6501792.1"/>
    <property type="molecule type" value="Genomic_DNA"/>
</dbReference>
<dbReference type="SUPFAM" id="SSF144232">
    <property type="entry name" value="HIT/MYND zinc finger-like"/>
    <property type="match status" value="1"/>
</dbReference>
<reference evidence="6" key="1">
    <citation type="submission" date="2021-01" db="EMBL/GenBank/DDBJ databases">
        <authorList>
            <person name="Kaushik A."/>
        </authorList>
    </citation>
    <scope>NUCLEOTIDE SEQUENCE</scope>
    <source>
        <strain evidence="6">AG4-RS23</strain>
    </source>
</reference>
<keyword evidence="3" id="KW-0862">Zinc</keyword>
<dbReference type="InterPro" id="IPR027974">
    <property type="entry name" value="DUF4470"/>
</dbReference>
<feature type="domain" description="MYND-type" evidence="5">
    <location>
        <begin position="1148"/>
        <end position="1187"/>
    </location>
</feature>
<evidence type="ECO:0000256" key="2">
    <source>
        <dbReference type="ARBA" id="ARBA00022771"/>
    </source>
</evidence>
<dbReference type="Pfam" id="PF14737">
    <property type="entry name" value="DUF4470"/>
    <property type="match status" value="1"/>
</dbReference>
<sequence length="1190" mass="132383">MSHPLYWLAKQFFYPIGNTPATSFTHDLSPEQSADVLLLGCGDPRNIIFTLYYDLTVGNVPREMDITCCDIDPAVLARNILMFSLIEDGDESTERIWDIFYHFKIDDQTASVIEQQCRKLHDFAQDIQSWRQCQYGSFLKMVDSKTLSELRRHWGYYMDYSGLPSDRKARLLKEQVELSKSAVGKGHLTISPSRSAGMVWSKALFPVSDLFRKYWETGTTYTEVNDIKRATNLNPTFLYYLSGEGFNLQYGSFPQGFHLLPAFAPISEDPVGSLPTTGSAAISKSRQQFKAWCESLRPSRISNAITLRFYCGDALAFCHALNAFKLTGNPSTGLFTAPYRASQIHLDELAASTPPAPLAFDVVDTSNLIDHVGLLNLLIATPSLLKSNPLSQLILYTEALLSSGEDATKSFLDRIGTDVPTFAALFGIAPRPYVSGFTPQSNIHEIVFSKVMKNEFSRSGAEMSGGQYHERVAWTNPCGGDPHAAEGGIAVSFDAASLTRILYGIYDYMFSNEKIQTLMSSTTMPKLMSLAEVNFHRESVAYLFQAVRRRVHLLNGTWEQVATRFMDMGIEANTRVMEANNFQDICLQLHLIGITALGALLPEWTTTIRLSPRSNIFDDWETLPPVVCVVLTVPRRRLQVFDGEVKQIGTPTMQVCLCAGESYENYFAAIHAVWGRCFKSSDSDRVVIDEDPRGISGPSNLIISFWAITRLLERPGTRVDLRLKVTPASSMAFSHKLGSDLKVFSASVTDNHHVRILRYRPTLASEPVQYPPSNPELPVPAENTGNFCEVLVTGTASRCVDSLLVRYQVNDPKEQVSLLDGAAISARQLSPCSMELTIGSYTHIISYPYPIQERGHRLRVARKSHYIEIIVVVSSPFDNAGYFLNPFPVLSTNTYTPWNIHHLNLDRLPVLDTTVPSEVEWLSPFCVLQLSDAEKAIRNGDQIQKEQAPNALLNLKDSLHAIAMHYSGVQGRQSQTIALCDVPQGGMYAILFISGIRLDLASMSIALDAAIVPLSEKRIDELSPGIGHMQFLSDEPIVQIRARGHELVAWKRALPAFVERCRNWVHKPNCEYRAQGRIPLSVAWGETPLCSCGEGVGLTGPQWKVPEWKALLPFATRTAISPIFSVSYIESVAGVLNKTTPSKPIEACWTCGSAGKPKLLVCGKCKKAKYCSAACQRQNWTTHKKNCKAL</sequence>
<dbReference type="GO" id="GO:0005634">
    <property type="term" value="C:nucleus"/>
    <property type="evidence" value="ECO:0007669"/>
    <property type="project" value="TreeGrafter"/>
</dbReference>
<dbReference type="Proteomes" id="UP000663861">
    <property type="component" value="Unassembled WGS sequence"/>
</dbReference>
<dbReference type="PANTHER" id="PTHR10237:SF15">
    <property type="entry name" value="LD37257P"/>
    <property type="match status" value="1"/>
</dbReference>
<dbReference type="Pfam" id="PF01753">
    <property type="entry name" value="zf-MYND"/>
    <property type="match status" value="1"/>
</dbReference>
<dbReference type="PROSITE" id="PS01360">
    <property type="entry name" value="ZF_MYND_1"/>
    <property type="match status" value="1"/>
</dbReference>
<evidence type="ECO:0000256" key="4">
    <source>
        <dbReference type="PROSITE-ProRule" id="PRU00134"/>
    </source>
</evidence>
<keyword evidence="2 4" id="KW-0863">Zinc-finger</keyword>
<dbReference type="Gene3D" id="6.10.140.2220">
    <property type="match status" value="1"/>
</dbReference>
<evidence type="ECO:0000256" key="3">
    <source>
        <dbReference type="ARBA" id="ARBA00022833"/>
    </source>
</evidence>
<comment type="caution">
    <text evidence="6">The sequence shown here is derived from an EMBL/GenBank/DDBJ whole genome shotgun (WGS) entry which is preliminary data.</text>
</comment>
<evidence type="ECO:0000259" key="5">
    <source>
        <dbReference type="PROSITE" id="PS50865"/>
    </source>
</evidence>
<dbReference type="PROSITE" id="PS50865">
    <property type="entry name" value="ZF_MYND_2"/>
    <property type="match status" value="1"/>
</dbReference>
<dbReference type="GO" id="GO:0000981">
    <property type="term" value="F:DNA-binding transcription factor activity, RNA polymerase II-specific"/>
    <property type="evidence" value="ECO:0007669"/>
    <property type="project" value="TreeGrafter"/>
</dbReference>
<gene>
    <name evidence="6" type="ORF">RDB_LOCUS123475</name>
</gene>
<evidence type="ECO:0000313" key="7">
    <source>
        <dbReference type="Proteomes" id="UP000663861"/>
    </source>
</evidence>
<dbReference type="AlphaFoldDB" id="A0A8H3CXL0"/>
<organism evidence="6 7">
    <name type="scientific">Rhizoctonia solani</name>
    <dbReference type="NCBI Taxonomy" id="456999"/>
    <lineage>
        <taxon>Eukaryota</taxon>
        <taxon>Fungi</taxon>
        <taxon>Dikarya</taxon>
        <taxon>Basidiomycota</taxon>
        <taxon>Agaricomycotina</taxon>
        <taxon>Agaricomycetes</taxon>
        <taxon>Cantharellales</taxon>
        <taxon>Ceratobasidiaceae</taxon>
        <taxon>Rhizoctonia</taxon>
    </lineage>
</organism>
<accession>A0A8H3CXL0</accession>
<dbReference type="InterPro" id="IPR002893">
    <property type="entry name" value="Znf_MYND"/>
</dbReference>
<keyword evidence="1" id="KW-0479">Metal-binding</keyword>
<evidence type="ECO:0000313" key="6">
    <source>
        <dbReference type="EMBL" id="CAE6501792.1"/>
    </source>
</evidence>
<proteinExistence type="predicted"/>
<dbReference type="GO" id="GO:0008270">
    <property type="term" value="F:zinc ion binding"/>
    <property type="evidence" value="ECO:0007669"/>
    <property type="project" value="UniProtKB-KW"/>
</dbReference>
<name>A0A8H3CXL0_9AGAM</name>